<reference evidence="1 2" key="1">
    <citation type="journal article" date="2019" name="Int. J. Syst. Evol. Microbiol.">
        <title>The Global Catalogue of Microorganisms (GCM) 10K type strain sequencing project: providing services to taxonomists for standard genome sequencing and annotation.</title>
        <authorList>
            <consortium name="The Broad Institute Genomics Platform"/>
            <consortium name="The Broad Institute Genome Sequencing Center for Infectious Disease"/>
            <person name="Wu L."/>
            <person name="Ma J."/>
        </authorList>
    </citation>
    <scope>NUCLEOTIDE SEQUENCE [LARGE SCALE GENOMIC DNA]</scope>
    <source>
        <strain evidence="1 2">NBRC 111368</strain>
    </source>
</reference>
<evidence type="ECO:0000313" key="1">
    <source>
        <dbReference type="EMBL" id="MFC6722853.1"/>
    </source>
</evidence>
<comment type="caution">
    <text evidence="1">The sequence shown here is derived from an EMBL/GenBank/DDBJ whole genome shotgun (WGS) entry which is preliminary data.</text>
</comment>
<dbReference type="Proteomes" id="UP001596328">
    <property type="component" value="Unassembled WGS sequence"/>
</dbReference>
<dbReference type="AlphaFoldDB" id="A0ABD5RV76"/>
<protein>
    <submittedName>
        <fullName evidence="1">Uncharacterized protein</fullName>
    </submittedName>
</protein>
<proteinExistence type="predicted"/>
<sequence length="146" mass="15906">MVNKIKNSADGLALQVTKPARAADLVTENTEGAASRWAPVRVYSFHEYLLVVDRECVSDEDTAALVQALSEYTDSIFQAMDSVVQIAGNGYQVQLPPARDAGLEKDDRASAEPAPGILVIHPYLSEAESVDEITVGIVDLRRDQFE</sequence>
<evidence type="ECO:0000313" key="2">
    <source>
        <dbReference type="Proteomes" id="UP001596328"/>
    </source>
</evidence>
<accession>A0ABD5RV76</accession>
<keyword evidence="2" id="KW-1185">Reference proteome</keyword>
<dbReference type="EMBL" id="JBHSWU010000001">
    <property type="protein sequence ID" value="MFC6722853.1"/>
    <property type="molecule type" value="Genomic_DNA"/>
</dbReference>
<organism evidence="1 2">
    <name type="scientific">Halobium palmae</name>
    <dbReference type="NCBI Taxonomy" id="1776492"/>
    <lineage>
        <taxon>Archaea</taxon>
        <taxon>Methanobacteriati</taxon>
        <taxon>Methanobacteriota</taxon>
        <taxon>Stenosarchaea group</taxon>
        <taxon>Halobacteria</taxon>
        <taxon>Halobacteriales</taxon>
        <taxon>Haloferacaceae</taxon>
        <taxon>Halobium</taxon>
    </lineage>
</organism>
<gene>
    <name evidence="1" type="ORF">ACFQE1_00220</name>
</gene>
<name>A0ABD5RV76_9EURY</name>